<dbReference type="STRING" id="1227497.C491_18884"/>
<feature type="transmembrane region" description="Helical" evidence="1">
    <location>
        <begin position="46"/>
        <end position="66"/>
    </location>
</feature>
<comment type="caution">
    <text evidence="3">The sequence shown here is derived from an EMBL/GenBank/DDBJ whole genome shotgun (WGS) entry which is preliminary data.</text>
</comment>
<dbReference type="AlphaFoldDB" id="L9WYX8"/>
<sequence>MSHPTSTETRLGFLRWYPLDLALVSLAAALSYLAVTSFGPETAPRLLVTFPLALFLPGYALVSVLFPAGERAAQQTATAPTDRRPRGIDTVERLGLAVALSLALGPITVIALPFAGWELEAASVAGGLAAVTIGLAQLGVVRRLRTPAAVRFTVSIRTIRERLIGADGRGVTVSSVVLGIAIVLAVGLLVAAFLFPASAGGYDQLALYSETEEGDLVAGEFPDEVAPGESVPVTIEVENGGDEPREYTVVVQEQMIEGGEVVDSTDHEQIETVVPGGETDDGTYPVAPTAEPGETVRISVLLFEGDPPIGATNEDALEETYFWVTVAEEPAD</sequence>
<protein>
    <recommendedName>
        <fullName evidence="2">DUF1616 domain-containing protein</fullName>
    </recommendedName>
</protein>
<reference evidence="3 4" key="1">
    <citation type="journal article" date="2014" name="PLoS Genet.">
        <title>Phylogenetically driven sequencing of extremely halophilic archaea reveals strategies for static and dynamic osmo-response.</title>
        <authorList>
            <person name="Becker E.A."/>
            <person name="Seitzer P.M."/>
            <person name="Tritt A."/>
            <person name="Larsen D."/>
            <person name="Krusor M."/>
            <person name="Yao A.I."/>
            <person name="Wu D."/>
            <person name="Madern D."/>
            <person name="Eisen J.A."/>
            <person name="Darling A.E."/>
            <person name="Facciotti M.T."/>
        </authorList>
    </citation>
    <scope>NUCLEOTIDE SEQUENCE [LARGE SCALE GENOMIC DNA]</scope>
    <source>
        <strain evidence="3 4">DSM 10524</strain>
    </source>
</reference>
<dbReference type="InterPro" id="IPR011674">
    <property type="entry name" value="DUF1616"/>
</dbReference>
<feature type="transmembrane region" description="Helical" evidence="1">
    <location>
        <begin position="170"/>
        <end position="195"/>
    </location>
</feature>
<evidence type="ECO:0000259" key="2">
    <source>
        <dbReference type="Pfam" id="PF07760"/>
    </source>
</evidence>
<evidence type="ECO:0000313" key="4">
    <source>
        <dbReference type="Proteomes" id="UP000011688"/>
    </source>
</evidence>
<dbReference type="Pfam" id="PF07760">
    <property type="entry name" value="DUF1616"/>
    <property type="match status" value="1"/>
</dbReference>
<dbReference type="OrthoDB" id="82282at2157"/>
<feature type="transmembrane region" description="Helical" evidence="1">
    <location>
        <begin position="121"/>
        <end position="141"/>
    </location>
</feature>
<organism evidence="3 4">
    <name type="scientific">Natronococcus amylolyticus DSM 10524</name>
    <dbReference type="NCBI Taxonomy" id="1227497"/>
    <lineage>
        <taxon>Archaea</taxon>
        <taxon>Methanobacteriati</taxon>
        <taxon>Methanobacteriota</taxon>
        <taxon>Stenosarchaea group</taxon>
        <taxon>Halobacteria</taxon>
        <taxon>Halobacteriales</taxon>
        <taxon>Natrialbaceae</taxon>
        <taxon>Natronococcus</taxon>
    </lineage>
</organism>
<dbReference type="EMBL" id="AOIB01000036">
    <property type="protein sequence ID" value="ELY54695.1"/>
    <property type="molecule type" value="Genomic_DNA"/>
</dbReference>
<feature type="domain" description="DUF1616" evidence="2">
    <location>
        <begin position="24"/>
        <end position="325"/>
    </location>
</feature>
<name>L9WYX8_9EURY</name>
<dbReference type="Proteomes" id="UP000011688">
    <property type="component" value="Unassembled WGS sequence"/>
</dbReference>
<dbReference type="PATRIC" id="fig|1227497.3.peg.3855"/>
<keyword evidence="1" id="KW-1133">Transmembrane helix</keyword>
<proteinExistence type="predicted"/>
<evidence type="ECO:0000256" key="1">
    <source>
        <dbReference type="SAM" id="Phobius"/>
    </source>
</evidence>
<gene>
    <name evidence="3" type="ORF">C491_18884</name>
</gene>
<evidence type="ECO:0000313" key="3">
    <source>
        <dbReference type="EMBL" id="ELY54695.1"/>
    </source>
</evidence>
<keyword evidence="1" id="KW-0812">Transmembrane</keyword>
<keyword evidence="4" id="KW-1185">Reference proteome</keyword>
<feature type="transmembrane region" description="Helical" evidence="1">
    <location>
        <begin position="94"/>
        <end position="115"/>
    </location>
</feature>
<dbReference type="RefSeq" id="WP_005559070.1">
    <property type="nucleotide sequence ID" value="NZ_AOIB01000036.1"/>
</dbReference>
<accession>L9WYX8</accession>
<keyword evidence="1" id="KW-0472">Membrane</keyword>
<dbReference type="eggNOG" id="arCOG02884">
    <property type="taxonomic scope" value="Archaea"/>
</dbReference>
<feature type="transmembrane region" description="Helical" evidence="1">
    <location>
        <begin position="21"/>
        <end position="40"/>
    </location>
</feature>